<dbReference type="AlphaFoldDB" id="A0A672HY02"/>
<evidence type="ECO:0000256" key="9">
    <source>
        <dbReference type="ARBA" id="ARBA00022833"/>
    </source>
</evidence>
<dbReference type="GO" id="GO:0008270">
    <property type="term" value="F:zinc ion binding"/>
    <property type="evidence" value="ECO:0007669"/>
    <property type="project" value="UniProtKB-KW"/>
</dbReference>
<keyword evidence="8" id="KW-0833">Ubl conjugation pathway</keyword>
<evidence type="ECO:0000256" key="5">
    <source>
        <dbReference type="ARBA" id="ARBA00022692"/>
    </source>
</evidence>
<evidence type="ECO:0000256" key="3">
    <source>
        <dbReference type="ARBA" id="ARBA00012483"/>
    </source>
</evidence>
<evidence type="ECO:0000256" key="6">
    <source>
        <dbReference type="ARBA" id="ARBA00022723"/>
    </source>
</evidence>
<protein>
    <recommendedName>
        <fullName evidence="3">RING-type E3 ubiquitin transferase</fullName>
        <ecNumber evidence="3">2.3.2.27</ecNumber>
    </recommendedName>
</protein>
<evidence type="ECO:0000256" key="7">
    <source>
        <dbReference type="ARBA" id="ARBA00022771"/>
    </source>
</evidence>
<evidence type="ECO:0000256" key="10">
    <source>
        <dbReference type="ARBA" id="ARBA00022989"/>
    </source>
</evidence>
<sequence>MSDLPVNLVLIGVGSSFALSGLFYHLYQEKQKELQKLKEIPLFRPDQNLLRVLQATPYRRLQYVAVEGMVQADGEPLASQFVPRRSAVIQKIAVEEDWKYWNSITGTWNSRTINRKETNNAVPFSLVSPSAYIPDVYVKVHGPLEAGGSFLERVHFKVRRAEEGLVDVVVQGLNGEKPVAKRESEELLCVGSTVTGFGEVVLEGGQVARLQAPQDGRQFVLVPTCHRSFIQRHEDSASMWKKLTALASITGTCLLAGFVHNLSKRKDR</sequence>
<organism evidence="14 15">
    <name type="scientific">Salarias fasciatus</name>
    <name type="common">Jewelled blenny</name>
    <name type="synonym">Blennius fasciatus</name>
    <dbReference type="NCBI Taxonomy" id="181472"/>
    <lineage>
        <taxon>Eukaryota</taxon>
        <taxon>Metazoa</taxon>
        <taxon>Chordata</taxon>
        <taxon>Craniata</taxon>
        <taxon>Vertebrata</taxon>
        <taxon>Euteleostomi</taxon>
        <taxon>Actinopterygii</taxon>
        <taxon>Neopterygii</taxon>
        <taxon>Teleostei</taxon>
        <taxon>Neoteleostei</taxon>
        <taxon>Acanthomorphata</taxon>
        <taxon>Ovalentaria</taxon>
        <taxon>Blenniimorphae</taxon>
        <taxon>Blenniiformes</taxon>
        <taxon>Blennioidei</taxon>
        <taxon>Blenniidae</taxon>
        <taxon>Salariinae</taxon>
        <taxon>Salarias</taxon>
    </lineage>
</organism>
<dbReference type="PANTHER" id="PTHR12183">
    <property type="entry name" value="MITOCHONDRIAL UBIQUITIN LIGASE ACTIVATOR OF NFKB 1"/>
    <property type="match status" value="1"/>
</dbReference>
<keyword evidence="7" id="KW-0863">Zinc-finger</keyword>
<dbReference type="Ensembl" id="ENSSFAT00005035069.1">
    <property type="protein sequence ID" value="ENSSFAP00005033804.1"/>
    <property type="gene ID" value="ENSSFAG00005017168.1"/>
</dbReference>
<dbReference type="GO" id="GO:0016020">
    <property type="term" value="C:membrane"/>
    <property type="evidence" value="ECO:0007669"/>
    <property type="project" value="UniProtKB-SubCell"/>
</dbReference>
<dbReference type="OMA" id="TWNSRTM"/>
<comment type="catalytic activity">
    <reaction evidence="1">
        <text>S-ubiquitinyl-[E2 ubiquitin-conjugating enzyme]-L-cysteine + [acceptor protein]-L-lysine = [E2 ubiquitin-conjugating enzyme]-L-cysteine + N(6)-ubiquitinyl-[acceptor protein]-L-lysine.</text>
        <dbReference type="EC" id="2.3.2.27"/>
    </reaction>
</comment>
<dbReference type="EC" id="2.3.2.27" evidence="3"/>
<name>A0A672HY02_SALFA</name>
<keyword evidence="9" id="KW-0862">Zinc</keyword>
<dbReference type="OrthoDB" id="66726at2759"/>
<dbReference type="GO" id="GO:0061630">
    <property type="term" value="F:ubiquitin protein ligase activity"/>
    <property type="evidence" value="ECO:0007669"/>
    <property type="project" value="UniProtKB-EC"/>
</dbReference>
<dbReference type="InParanoid" id="A0A672HY02"/>
<reference evidence="14" key="1">
    <citation type="submission" date="2019-06" db="EMBL/GenBank/DDBJ databases">
        <authorList>
            <consortium name="Wellcome Sanger Institute Data Sharing"/>
        </authorList>
    </citation>
    <scope>NUCLEOTIDE SEQUENCE [LARGE SCALE GENOMIC DNA]</scope>
</reference>
<evidence type="ECO:0000256" key="1">
    <source>
        <dbReference type="ARBA" id="ARBA00000900"/>
    </source>
</evidence>
<accession>A0A672HY02</accession>
<comment type="subcellular location">
    <subcellularLocation>
        <location evidence="2">Membrane</location>
        <topology evidence="2">Multi-pass membrane protein</topology>
    </subcellularLocation>
</comment>
<evidence type="ECO:0000256" key="2">
    <source>
        <dbReference type="ARBA" id="ARBA00004141"/>
    </source>
</evidence>
<dbReference type="PANTHER" id="PTHR12183:SF36">
    <property type="entry name" value="RING-TYPE E3 UBIQUITIN TRANSFERASE"/>
    <property type="match status" value="1"/>
</dbReference>
<evidence type="ECO:0000256" key="11">
    <source>
        <dbReference type="ARBA" id="ARBA00023136"/>
    </source>
</evidence>
<keyword evidence="15" id="KW-1185">Reference proteome</keyword>
<keyword evidence="11 12" id="KW-0472">Membrane</keyword>
<feature type="transmembrane region" description="Helical" evidence="12">
    <location>
        <begin position="6"/>
        <end position="27"/>
    </location>
</feature>
<dbReference type="Proteomes" id="UP000472267">
    <property type="component" value="Chromosome 18"/>
</dbReference>
<keyword evidence="6" id="KW-0479">Metal-binding</keyword>
<dbReference type="InterPro" id="IPR051652">
    <property type="entry name" value="MDM2_MDM4_MUL1"/>
</dbReference>
<proteinExistence type="predicted"/>
<keyword evidence="4" id="KW-0808">Transferase</keyword>
<dbReference type="Pfam" id="PF12483">
    <property type="entry name" value="GIDE"/>
    <property type="match status" value="1"/>
</dbReference>
<reference evidence="14" key="3">
    <citation type="submission" date="2025-09" db="UniProtKB">
        <authorList>
            <consortium name="Ensembl"/>
        </authorList>
    </citation>
    <scope>IDENTIFICATION</scope>
</reference>
<dbReference type="InterPro" id="IPR022170">
    <property type="entry name" value="MUL1-like"/>
</dbReference>
<keyword evidence="10 12" id="KW-1133">Transmembrane helix</keyword>
<feature type="domain" description="E3 Ubiquitin ligase MUL1-like" evidence="13">
    <location>
        <begin position="103"/>
        <end position="251"/>
    </location>
</feature>
<gene>
    <name evidence="14" type="primary">mul3</name>
</gene>
<evidence type="ECO:0000259" key="13">
    <source>
        <dbReference type="Pfam" id="PF12483"/>
    </source>
</evidence>
<keyword evidence="5 12" id="KW-0812">Transmembrane</keyword>
<evidence type="ECO:0000256" key="4">
    <source>
        <dbReference type="ARBA" id="ARBA00022679"/>
    </source>
</evidence>
<evidence type="ECO:0000313" key="14">
    <source>
        <dbReference type="Ensembl" id="ENSSFAP00005033804.1"/>
    </source>
</evidence>
<reference evidence="14" key="2">
    <citation type="submission" date="2025-08" db="UniProtKB">
        <authorList>
            <consortium name="Ensembl"/>
        </authorList>
    </citation>
    <scope>IDENTIFICATION</scope>
</reference>
<dbReference type="GO" id="GO:0016567">
    <property type="term" value="P:protein ubiquitination"/>
    <property type="evidence" value="ECO:0007669"/>
    <property type="project" value="InterPro"/>
</dbReference>
<evidence type="ECO:0000256" key="12">
    <source>
        <dbReference type="SAM" id="Phobius"/>
    </source>
</evidence>
<evidence type="ECO:0000313" key="15">
    <source>
        <dbReference type="Proteomes" id="UP000472267"/>
    </source>
</evidence>
<evidence type="ECO:0000256" key="8">
    <source>
        <dbReference type="ARBA" id="ARBA00022786"/>
    </source>
</evidence>